<dbReference type="AlphaFoldDB" id="A0A7J6XU23"/>
<gene>
    <name evidence="3" type="ORF">ECC02_009358</name>
    <name evidence="2" type="ORF">ECC02_012770</name>
</gene>
<accession>A0A7J6XU23</accession>
<name>A0A7J6XU23_TRYCR</name>
<dbReference type="VEuPathDB" id="TriTrypDB:ECC02_009358"/>
<comment type="caution">
    <text evidence="3">The sequence shown here is derived from an EMBL/GenBank/DDBJ whole genome shotgun (WGS) entry which is preliminary data.</text>
</comment>
<proteinExistence type="predicted"/>
<evidence type="ECO:0000313" key="4">
    <source>
        <dbReference type="Proteomes" id="UP000583944"/>
    </source>
</evidence>
<dbReference type="EMBL" id="JABDHM010000122">
    <property type="protein sequence ID" value="KAF5217725.1"/>
    <property type="molecule type" value="Genomic_DNA"/>
</dbReference>
<protein>
    <submittedName>
        <fullName evidence="3">Uncharacterized protein</fullName>
    </submittedName>
</protein>
<evidence type="ECO:0000313" key="2">
    <source>
        <dbReference type="EMBL" id="KAF5214618.1"/>
    </source>
</evidence>
<dbReference type="Proteomes" id="UP000583944">
    <property type="component" value="Unassembled WGS sequence"/>
</dbReference>
<feature type="compositionally biased region" description="Polar residues" evidence="1">
    <location>
        <begin position="248"/>
        <end position="260"/>
    </location>
</feature>
<evidence type="ECO:0000313" key="3">
    <source>
        <dbReference type="EMBL" id="KAF5217725.1"/>
    </source>
</evidence>
<evidence type="ECO:0000256" key="1">
    <source>
        <dbReference type="SAM" id="MobiDB-lite"/>
    </source>
</evidence>
<reference evidence="3 4" key="1">
    <citation type="journal article" date="2019" name="Genome Biol. Evol.">
        <title>Nanopore Sequencing Significantly Improves Genome Assembly of the Protozoan Parasite Trypanosoma cruzi.</title>
        <authorList>
            <person name="Diaz-Viraque F."/>
            <person name="Pita S."/>
            <person name="Greif G."/>
            <person name="de Souza R.C.M."/>
            <person name="Iraola G."/>
            <person name="Robello C."/>
        </authorList>
    </citation>
    <scope>NUCLEOTIDE SEQUENCE [LARGE SCALE GENOMIC DNA]</scope>
    <source>
        <strain evidence="3 4">Berenice</strain>
    </source>
</reference>
<organism evidence="3 4">
    <name type="scientific">Trypanosoma cruzi</name>
    <dbReference type="NCBI Taxonomy" id="5693"/>
    <lineage>
        <taxon>Eukaryota</taxon>
        <taxon>Discoba</taxon>
        <taxon>Euglenozoa</taxon>
        <taxon>Kinetoplastea</taxon>
        <taxon>Metakinetoplastina</taxon>
        <taxon>Trypanosomatida</taxon>
        <taxon>Trypanosomatidae</taxon>
        <taxon>Trypanosoma</taxon>
        <taxon>Schizotrypanum</taxon>
    </lineage>
</organism>
<reference evidence="3" key="2">
    <citation type="submission" date="2020-04" db="EMBL/GenBank/DDBJ databases">
        <authorList>
            <person name="Diaz Viraque F."/>
        </authorList>
    </citation>
    <scope>NUCLEOTIDE SEQUENCE</scope>
    <source>
        <strain evidence="3">Berenice</strain>
    </source>
</reference>
<feature type="region of interest" description="Disordered" evidence="1">
    <location>
        <begin position="214"/>
        <end position="260"/>
    </location>
</feature>
<sequence length="260" mass="29063">MKQHHVSKGAECRHPVRRRHGAFLAMYEAQATKQLSSAIVISSSRFALFCFFRASSLSKAPAAAAVDHAAAAITPTERQGRVCRCVCREHSDFHRRRRPSCSRVIISARNVSQRPSLPKAFLQSTVQLLICVWVSVGEAAKRRSTGRHISTARGTAGWQRCMRYGHNLNNHARWQHTHIHKKKKNKKKSKQHGGRVWLCVCGAAGVCPPWPQENKTRGKEMCAPPHRPSSHAHTSRLPQRAVRRGPSSCVQQARRTGPSS</sequence>
<dbReference type="VEuPathDB" id="TriTrypDB:ECC02_012770"/>
<dbReference type="EMBL" id="JABDHM010000463">
    <property type="protein sequence ID" value="KAF5214618.1"/>
    <property type="molecule type" value="Genomic_DNA"/>
</dbReference>